<evidence type="ECO:0000313" key="2">
    <source>
        <dbReference type="Proteomes" id="UP000237230"/>
    </source>
</evidence>
<protein>
    <submittedName>
        <fullName evidence="1">Uncharacterized protein</fullName>
    </submittedName>
</protein>
<reference evidence="1 2" key="2">
    <citation type="submission" date="2018-03" db="EMBL/GenBank/DDBJ databases">
        <title>Draft genome of Pseudomonas putida strain KH-21-114.</title>
        <authorList>
            <person name="Yoshizawa S."/>
            <person name="Khan N.H."/>
            <person name="Nishimura M."/>
            <person name="Chiura H.X."/>
            <person name="Ogura Y."/>
            <person name="Hayashi T."/>
            <person name="Kogure K."/>
        </authorList>
    </citation>
    <scope>NUCLEOTIDE SEQUENCE [LARGE SCALE GENOMIC DNA]</scope>
    <source>
        <strain evidence="1 2">KH-21-114</strain>
    </source>
</reference>
<evidence type="ECO:0000313" key="1">
    <source>
        <dbReference type="EMBL" id="POG11933.1"/>
    </source>
</evidence>
<organism evidence="1 2">
    <name type="scientific">Pseudomonas putida</name>
    <name type="common">Arthrobacter siderocapsulatus</name>
    <dbReference type="NCBI Taxonomy" id="303"/>
    <lineage>
        <taxon>Bacteria</taxon>
        <taxon>Pseudomonadati</taxon>
        <taxon>Pseudomonadota</taxon>
        <taxon>Gammaproteobacteria</taxon>
        <taxon>Pseudomonadales</taxon>
        <taxon>Pseudomonadaceae</taxon>
        <taxon>Pseudomonas</taxon>
    </lineage>
</organism>
<sequence length="189" mass="21616">MALTQQQRDQRRREKAARLQEENLHLKVRSGTKRTLLELMEWAGIEEQGEAMTLMIHHIEALGHHALFRIARHEIEAHRNVARTEPLRLSARKRTGQHLRAICGWADATYSQMIESLIHGIHALGRLHAAKFLTPPRHQISISPRLALAFDRKSMLMIQQDPGDEVIPPSRLPEAPHALCNRTNRIGQS</sequence>
<dbReference type="OrthoDB" id="7032050at2"/>
<dbReference type="RefSeq" id="WP_103445393.1">
    <property type="nucleotide sequence ID" value="NZ_MINH01000016.1"/>
</dbReference>
<reference evidence="1 2" key="1">
    <citation type="submission" date="2016-08" db="EMBL/GenBank/DDBJ databases">
        <authorList>
            <person name="Seilhamer J.J."/>
        </authorList>
    </citation>
    <scope>NUCLEOTIDE SEQUENCE [LARGE SCALE GENOMIC DNA]</scope>
    <source>
        <strain evidence="1 2">KH-21-114</strain>
    </source>
</reference>
<gene>
    <name evidence="1" type="ORF">BGP84_01240</name>
</gene>
<dbReference type="EMBL" id="MINH01000016">
    <property type="protein sequence ID" value="POG11933.1"/>
    <property type="molecule type" value="Genomic_DNA"/>
</dbReference>
<comment type="caution">
    <text evidence="1">The sequence shown here is derived from an EMBL/GenBank/DDBJ whole genome shotgun (WGS) entry which is preliminary data.</text>
</comment>
<dbReference type="Proteomes" id="UP000237230">
    <property type="component" value="Unassembled WGS sequence"/>
</dbReference>
<accession>A0A2S3X909</accession>
<proteinExistence type="predicted"/>
<name>A0A2S3X909_PSEPU</name>
<dbReference type="AlphaFoldDB" id="A0A2S3X909"/>